<dbReference type="InterPro" id="IPR011010">
    <property type="entry name" value="DNA_brk_join_enz"/>
</dbReference>
<dbReference type="InterPro" id="IPR004107">
    <property type="entry name" value="Integrase_SAM-like_N"/>
</dbReference>
<protein>
    <submittedName>
        <fullName evidence="8">Tyrosine-type recombinase/integrase</fullName>
    </submittedName>
</protein>
<dbReference type="PANTHER" id="PTHR30349">
    <property type="entry name" value="PHAGE INTEGRASE-RELATED"/>
    <property type="match status" value="1"/>
</dbReference>
<dbReference type="InterPro" id="IPR002104">
    <property type="entry name" value="Integrase_catalytic"/>
</dbReference>
<gene>
    <name evidence="8" type="ORF">GF068_31480</name>
</gene>
<dbReference type="Pfam" id="PF00589">
    <property type="entry name" value="Phage_integrase"/>
    <property type="match status" value="1"/>
</dbReference>
<dbReference type="Pfam" id="PF14659">
    <property type="entry name" value="Phage_int_SAM_3"/>
    <property type="match status" value="1"/>
</dbReference>
<dbReference type="GO" id="GO:0003677">
    <property type="term" value="F:DNA binding"/>
    <property type="evidence" value="ECO:0007669"/>
    <property type="project" value="UniProtKB-UniRule"/>
</dbReference>
<dbReference type="CDD" id="cd00796">
    <property type="entry name" value="INT_Rci_Hp1_C"/>
    <property type="match status" value="1"/>
</dbReference>
<dbReference type="GO" id="GO:0006310">
    <property type="term" value="P:DNA recombination"/>
    <property type="evidence" value="ECO:0007669"/>
    <property type="project" value="UniProtKB-KW"/>
</dbReference>
<keyword evidence="4" id="KW-0233">DNA recombination</keyword>
<dbReference type="PROSITE" id="PS51900">
    <property type="entry name" value="CB"/>
    <property type="match status" value="1"/>
</dbReference>
<feature type="domain" description="Core-binding (CB)" evidence="7">
    <location>
        <begin position="63"/>
        <end position="146"/>
    </location>
</feature>
<reference evidence="8 9" key="1">
    <citation type="submission" date="2019-10" db="EMBL/GenBank/DDBJ databases">
        <title>A soil myxobacterium in the family Polyangiaceae.</title>
        <authorList>
            <person name="Li Y."/>
            <person name="Wang J."/>
        </authorList>
    </citation>
    <scope>NUCLEOTIDE SEQUENCE [LARGE SCALE GENOMIC DNA]</scope>
    <source>
        <strain evidence="8 9">DSM 14734</strain>
    </source>
</reference>
<evidence type="ECO:0000313" key="8">
    <source>
        <dbReference type="EMBL" id="MRG96412.1"/>
    </source>
</evidence>
<dbReference type="InterPro" id="IPR010998">
    <property type="entry name" value="Integrase_recombinase_N"/>
</dbReference>
<dbReference type="RefSeq" id="WP_153823216.1">
    <property type="nucleotide sequence ID" value="NZ_WJIE01000011.1"/>
</dbReference>
<dbReference type="InterPro" id="IPR044068">
    <property type="entry name" value="CB"/>
</dbReference>
<dbReference type="PROSITE" id="PS51898">
    <property type="entry name" value="TYR_RECOMBINASE"/>
    <property type="match status" value="1"/>
</dbReference>
<dbReference type="AlphaFoldDB" id="A0A6N7PW06"/>
<dbReference type="OrthoDB" id="9789256at2"/>
<evidence type="ECO:0000256" key="3">
    <source>
        <dbReference type="ARBA" id="ARBA00023125"/>
    </source>
</evidence>
<evidence type="ECO:0000256" key="5">
    <source>
        <dbReference type="PROSITE-ProRule" id="PRU01248"/>
    </source>
</evidence>
<name>A0A6N7PW06_9BACT</name>
<feature type="domain" description="Tyr recombinase" evidence="6">
    <location>
        <begin position="165"/>
        <end position="343"/>
    </location>
</feature>
<dbReference type="SUPFAM" id="SSF56349">
    <property type="entry name" value="DNA breaking-rejoining enzymes"/>
    <property type="match status" value="1"/>
</dbReference>
<evidence type="ECO:0000256" key="2">
    <source>
        <dbReference type="ARBA" id="ARBA00022908"/>
    </source>
</evidence>
<evidence type="ECO:0000259" key="7">
    <source>
        <dbReference type="PROSITE" id="PS51900"/>
    </source>
</evidence>
<dbReference type="InterPro" id="IPR050090">
    <property type="entry name" value="Tyrosine_recombinase_XerCD"/>
</dbReference>
<dbReference type="PANTHER" id="PTHR30349:SF64">
    <property type="entry name" value="PROPHAGE INTEGRASE INTD-RELATED"/>
    <property type="match status" value="1"/>
</dbReference>
<keyword evidence="3 5" id="KW-0238">DNA-binding</keyword>
<sequence>MSVRKRKDGRWQVSFYYMRGGERVRHREAAMGAKSRSEALAYERRRRTELEAGAALLAQASAPLFSDFAQEFLDVYAAANNKPSEIESKRMILDRHLKPFFGHLRLDRIDTQHIDAFKAKQRKAELAHKTINNQLTVLGKLFNVAKEWRKVAAVPRIGFLPTAEPEFDFLDFEEATRLVEGAESDFHPMILLGLRTGLRQGELLELRWTDVDLVKGLLRVKRSIWKGKISTPKGGKGRDVPLSDEARTALRSLSSRFAGGLVFPGKGGRHLTKGECKHPLWRACRRAGLRLIGWHVLRHTFASHLVMRGVPLKAIQELLGHTTIDMTMRYAHLSPEVGRDAVLLLDGPVRDDRSGHDLGTIGVKTAK</sequence>
<keyword evidence="9" id="KW-1185">Reference proteome</keyword>
<accession>A0A6N7PW06</accession>
<comment type="caution">
    <text evidence="8">The sequence shown here is derived from an EMBL/GenBank/DDBJ whole genome shotgun (WGS) entry which is preliminary data.</text>
</comment>
<dbReference type="EMBL" id="WJIE01000011">
    <property type="protein sequence ID" value="MRG96412.1"/>
    <property type="molecule type" value="Genomic_DNA"/>
</dbReference>
<dbReference type="Proteomes" id="UP000440224">
    <property type="component" value="Unassembled WGS sequence"/>
</dbReference>
<comment type="similarity">
    <text evidence="1">Belongs to the 'phage' integrase family.</text>
</comment>
<dbReference type="GO" id="GO:0015074">
    <property type="term" value="P:DNA integration"/>
    <property type="evidence" value="ECO:0007669"/>
    <property type="project" value="UniProtKB-KW"/>
</dbReference>
<evidence type="ECO:0000259" key="6">
    <source>
        <dbReference type="PROSITE" id="PS51898"/>
    </source>
</evidence>
<dbReference type="InterPro" id="IPR013762">
    <property type="entry name" value="Integrase-like_cat_sf"/>
</dbReference>
<keyword evidence="2" id="KW-0229">DNA integration</keyword>
<evidence type="ECO:0000313" key="9">
    <source>
        <dbReference type="Proteomes" id="UP000440224"/>
    </source>
</evidence>
<organism evidence="8 9">
    <name type="scientific">Polyangium spumosum</name>
    <dbReference type="NCBI Taxonomy" id="889282"/>
    <lineage>
        <taxon>Bacteria</taxon>
        <taxon>Pseudomonadati</taxon>
        <taxon>Myxococcota</taxon>
        <taxon>Polyangia</taxon>
        <taxon>Polyangiales</taxon>
        <taxon>Polyangiaceae</taxon>
        <taxon>Polyangium</taxon>
    </lineage>
</organism>
<dbReference type="Gene3D" id="1.10.150.130">
    <property type="match status" value="1"/>
</dbReference>
<evidence type="ECO:0000256" key="4">
    <source>
        <dbReference type="ARBA" id="ARBA00023172"/>
    </source>
</evidence>
<dbReference type="Gene3D" id="1.10.443.10">
    <property type="entry name" value="Intergrase catalytic core"/>
    <property type="match status" value="1"/>
</dbReference>
<evidence type="ECO:0000256" key="1">
    <source>
        <dbReference type="ARBA" id="ARBA00008857"/>
    </source>
</evidence>
<proteinExistence type="inferred from homology"/>